<evidence type="ECO:0000256" key="3">
    <source>
        <dbReference type="ARBA" id="ARBA00023163"/>
    </source>
</evidence>
<dbReference type="AlphaFoldDB" id="A0A066U005"/>
<proteinExistence type="predicted"/>
<dbReference type="InterPro" id="IPR008920">
    <property type="entry name" value="TF_FadR/GntR_C"/>
</dbReference>
<accession>A0A066U005</accession>
<reference evidence="6 7" key="1">
    <citation type="submission" date="2014-05" db="EMBL/GenBank/DDBJ databases">
        <title>Draft genome sequence of Amycolatopsis rifamycinica DSM 46095.</title>
        <authorList>
            <person name="Lal R."/>
            <person name="Saxena A."/>
            <person name="Kumari R."/>
            <person name="Mukherjee U."/>
            <person name="Singh P."/>
            <person name="Sangwan N."/>
            <person name="Mahato N.K."/>
        </authorList>
    </citation>
    <scope>NUCLEOTIDE SEQUENCE [LARGE SCALE GENOMIC DNA]</scope>
    <source>
        <strain evidence="6 7">DSM 46095</strain>
    </source>
</reference>
<dbReference type="InterPro" id="IPR036388">
    <property type="entry name" value="WH-like_DNA-bd_sf"/>
</dbReference>
<dbReference type="PROSITE" id="PS50949">
    <property type="entry name" value="HTH_GNTR"/>
    <property type="match status" value="1"/>
</dbReference>
<dbReference type="InterPro" id="IPR036390">
    <property type="entry name" value="WH_DNA-bd_sf"/>
</dbReference>
<evidence type="ECO:0000313" key="6">
    <source>
        <dbReference type="EMBL" id="KDN17459.1"/>
    </source>
</evidence>
<evidence type="ECO:0000259" key="5">
    <source>
        <dbReference type="PROSITE" id="PS50949"/>
    </source>
</evidence>
<feature type="region of interest" description="Disordered" evidence="4">
    <location>
        <begin position="226"/>
        <end position="265"/>
    </location>
</feature>
<dbReference type="CDD" id="cd07377">
    <property type="entry name" value="WHTH_GntR"/>
    <property type="match status" value="1"/>
</dbReference>
<dbReference type="Proteomes" id="UP000027345">
    <property type="component" value="Unassembled WGS sequence"/>
</dbReference>
<keyword evidence="2" id="KW-0238">DNA-binding</keyword>
<evidence type="ECO:0000313" key="7">
    <source>
        <dbReference type="Proteomes" id="UP000027345"/>
    </source>
</evidence>
<dbReference type="Gene3D" id="1.10.10.10">
    <property type="entry name" value="Winged helix-like DNA-binding domain superfamily/Winged helix DNA-binding domain"/>
    <property type="match status" value="1"/>
</dbReference>
<feature type="compositionally biased region" description="Basic and acidic residues" evidence="4">
    <location>
        <begin position="226"/>
        <end position="240"/>
    </location>
</feature>
<organism evidence="6 7">
    <name type="scientific">Amycolatopsis rifamycinica</name>
    <dbReference type="NCBI Taxonomy" id="287986"/>
    <lineage>
        <taxon>Bacteria</taxon>
        <taxon>Bacillati</taxon>
        <taxon>Actinomycetota</taxon>
        <taxon>Actinomycetes</taxon>
        <taxon>Pseudonocardiales</taxon>
        <taxon>Pseudonocardiaceae</taxon>
        <taxon>Amycolatopsis</taxon>
    </lineage>
</organism>
<keyword evidence="1" id="KW-0805">Transcription regulation</keyword>
<dbReference type="Pfam" id="PF00392">
    <property type="entry name" value="GntR"/>
    <property type="match status" value="1"/>
</dbReference>
<keyword evidence="3" id="KW-0804">Transcription</keyword>
<dbReference type="RefSeq" id="WP_051736264.1">
    <property type="nucleotide sequence ID" value="NZ_JMQI01000073.1"/>
</dbReference>
<dbReference type="SMART" id="SM00345">
    <property type="entry name" value="HTH_GNTR"/>
    <property type="match status" value="1"/>
</dbReference>
<dbReference type="SMART" id="SM00895">
    <property type="entry name" value="FCD"/>
    <property type="match status" value="1"/>
</dbReference>
<evidence type="ECO:0000256" key="2">
    <source>
        <dbReference type="ARBA" id="ARBA00023125"/>
    </source>
</evidence>
<protein>
    <submittedName>
        <fullName evidence="6">GntR family transcriptional regulator</fullName>
    </submittedName>
</protein>
<dbReference type="eggNOG" id="COG1802">
    <property type="taxonomic scope" value="Bacteria"/>
</dbReference>
<dbReference type="PRINTS" id="PR00035">
    <property type="entry name" value="HTHGNTR"/>
</dbReference>
<feature type="domain" description="HTH gntR-type" evidence="5">
    <location>
        <begin position="35"/>
        <end position="102"/>
    </location>
</feature>
<feature type="region of interest" description="Disordered" evidence="4">
    <location>
        <begin position="1"/>
        <end position="32"/>
    </location>
</feature>
<gene>
    <name evidence="6" type="ORF">DV20_36365</name>
</gene>
<dbReference type="STRING" id="287986.DV20_36365"/>
<evidence type="ECO:0000256" key="4">
    <source>
        <dbReference type="SAM" id="MobiDB-lite"/>
    </source>
</evidence>
<evidence type="ECO:0000256" key="1">
    <source>
        <dbReference type="ARBA" id="ARBA00023015"/>
    </source>
</evidence>
<sequence>MSQPASPLPERGPTGRRTAKGSLSSTPAKRVERPAPLRQVVYEALAELIVNRTLEPGQHLVEADLAEYLGVSRQPVREALQRLQSEGWVDLRPAQGAFVHLPTDEEADQLLSVRSVLETHSAKLAAGNAKPADVFRLHELQQAGIKALAKEDTEGLVAANAALHAFITELSGNKVLAELIGLVDRRVRWYYTPIARPRGRDAWNEHEELIKAIAAQDADTAEKIMAKHTERTRQAYHERPAASSDAEPPTPPGASPRTPGGIERR</sequence>
<dbReference type="InterPro" id="IPR011711">
    <property type="entry name" value="GntR_C"/>
</dbReference>
<comment type="caution">
    <text evidence="6">The sequence shown here is derived from an EMBL/GenBank/DDBJ whole genome shotgun (WGS) entry which is preliminary data.</text>
</comment>
<dbReference type="InterPro" id="IPR000524">
    <property type="entry name" value="Tscrpt_reg_HTH_GntR"/>
</dbReference>
<keyword evidence="7" id="KW-1185">Reference proteome</keyword>
<dbReference type="PANTHER" id="PTHR43537:SF45">
    <property type="entry name" value="GNTR FAMILY REGULATORY PROTEIN"/>
    <property type="match status" value="1"/>
</dbReference>
<dbReference type="GO" id="GO:0003700">
    <property type="term" value="F:DNA-binding transcription factor activity"/>
    <property type="evidence" value="ECO:0007669"/>
    <property type="project" value="InterPro"/>
</dbReference>
<dbReference type="PANTHER" id="PTHR43537">
    <property type="entry name" value="TRANSCRIPTIONAL REGULATOR, GNTR FAMILY"/>
    <property type="match status" value="1"/>
</dbReference>
<feature type="compositionally biased region" description="Low complexity" evidence="4">
    <location>
        <begin position="255"/>
        <end position="265"/>
    </location>
</feature>
<dbReference type="Pfam" id="PF07729">
    <property type="entry name" value="FCD"/>
    <property type="match status" value="1"/>
</dbReference>
<dbReference type="Gene3D" id="1.20.120.530">
    <property type="entry name" value="GntR ligand-binding domain-like"/>
    <property type="match status" value="1"/>
</dbReference>
<dbReference type="EMBL" id="JMQI01000073">
    <property type="protein sequence ID" value="KDN17459.1"/>
    <property type="molecule type" value="Genomic_DNA"/>
</dbReference>
<dbReference type="SUPFAM" id="SSF46785">
    <property type="entry name" value="Winged helix' DNA-binding domain"/>
    <property type="match status" value="1"/>
</dbReference>
<dbReference type="GO" id="GO:0003677">
    <property type="term" value="F:DNA binding"/>
    <property type="evidence" value="ECO:0007669"/>
    <property type="project" value="UniProtKB-KW"/>
</dbReference>
<dbReference type="SUPFAM" id="SSF48008">
    <property type="entry name" value="GntR ligand-binding domain-like"/>
    <property type="match status" value="1"/>
</dbReference>
<name>A0A066U005_9PSEU</name>